<dbReference type="AlphaFoldDB" id="W3X3P8"/>
<feature type="region of interest" description="Disordered" evidence="1">
    <location>
        <begin position="51"/>
        <end position="71"/>
    </location>
</feature>
<organism evidence="2 3">
    <name type="scientific">Pestalotiopsis fici (strain W106-1 / CGMCC3.15140)</name>
    <dbReference type="NCBI Taxonomy" id="1229662"/>
    <lineage>
        <taxon>Eukaryota</taxon>
        <taxon>Fungi</taxon>
        <taxon>Dikarya</taxon>
        <taxon>Ascomycota</taxon>
        <taxon>Pezizomycotina</taxon>
        <taxon>Sordariomycetes</taxon>
        <taxon>Xylariomycetidae</taxon>
        <taxon>Amphisphaeriales</taxon>
        <taxon>Sporocadaceae</taxon>
        <taxon>Pestalotiopsis</taxon>
    </lineage>
</organism>
<dbReference type="InParanoid" id="W3X3P8"/>
<dbReference type="EMBL" id="KI912113">
    <property type="protein sequence ID" value="ETS80629.1"/>
    <property type="molecule type" value="Genomic_DNA"/>
</dbReference>
<evidence type="ECO:0000313" key="2">
    <source>
        <dbReference type="EMBL" id="ETS80629.1"/>
    </source>
</evidence>
<name>W3X3P8_PESFW</name>
<dbReference type="PANTHER" id="PTHR47657:SF14">
    <property type="entry name" value="ZN(2)-C6 FUNGAL-TYPE DOMAIN-CONTAINING PROTEIN"/>
    <property type="match status" value="1"/>
</dbReference>
<evidence type="ECO:0008006" key="4">
    <source>
        <dbReference type="Google" id="ProtNLM"/>
    </source>
</evidence>
<dbReference type="RefSeq" id="XP_007834930.1">
    <property type="nucleotide sequence ID" value="XM_007836739.1"/>
</dbReference>
<dbReference type="GeneID" id="19273171"/>
<feature type="compositionally biased region" description="Polar residues" evidence="1">
    <location>
        <begin position="140"/>
        <end position="149"/>
    </location>
</feature>
<dbReference type="HOGENOM" id="CLU_051377_0_0_1"/>
<dbReference type="GO" id="GO:0000981">
    <property type="term" value="F:DNA-binding transcription factor activity, RNA polymerase II-specific"/>
    <property type="evidence" value="ECO:0007669"/>
    <property type="project" value="TreeGrafter"/>
</dbReference>
<feature type="compositionally biased region" description="Basic and acidic residues" evidence="1">
    <location>
        <begin position="150"/>
        <end position="163"/>
    </location>
</feature>
<dbReference type="eggNOG" id="ENOG502T6A2">
    <property type="taxonomic scope" value="Eukaryota"/>
</dbReference>
<dbReference type="InterPro" id="IPR052400">
    <property type="entry name" value="Zn2-C6_fungal_TF"/>
</dbReference>
<feature type="compositionally biased region" description="Polar residues" evidence="1">
    <location>
        <begin position="61"/>
        <end position="71"/>
    </location>
</feature>
<sequence>MSHFSTETVYTFSSYPSLIEAWQTTITIDAASHPFLLHGMLAISALHLASKRKPHEPPQSPTSASRSQTTAQNFTHDDYMRAFTYHQDQAMPVYRSLLQQALDLDHNEEFAVHSKQSWPAGPVYAMAVLTAFIATASISDNSPSLGTEKTQGDEGDQPHEERRHSHTTLVHPPPTLSSSISRPVSPETPAESARSETIFSNLLSLFINTRGTRVIAKAGLDMGAFQTTAYRHLITSSTSADEVQFPLPSSSRDSRREWYATLRKQMLDDVFDADDSDGDAGNVNEKGGKERELCAAALVCLEDVHSGAVRLLEAKKERLWHLRQRRQDPRPIKHDFVWLFKWTAIVSQEFLALVRERRPPAMVVLAQFMAICSLFEEEWYVEGWVRNAMEAVEHVLSENKGESEGENNEKARKWVSSIAERWIGTRDDMNEAGVGE</sequence>
<proteinExistence type="predicted"/>
<dbReference type="Proteomes" id="UP000030651">
    <property type="component" value="Unassembled WGS sequence"/>
</dbReference>
<dbReference type="OrthoDB" id="3546279at2759"/>
<keyword evidence="3" id="KW-1185">Reference proteome</keyword>
<dbReference type="PANTHER" id="PTHR47657">
    <property type="entry name" value="STEROL REGULATORY ELEMENT-BINDING PROTEIN ECM22"/>
    <property type="match status" value="1"/>
</dbReference>
<evidence type="ECO:0000256" key="1">
    <source>
        <dbReference type="SAM" id="MobiDB-lite"/>
    </source>
</evidence>
<accession>W3X3P8</accession>
<reference evidence="3" key="1">
    <citation type="journal article" date="2015" name="BMC Genomics">
        <title>Genomic and transcriptomic analysis of the endophytic fungus Pestalotiopsis fici reveals its lifestyle and high potential for synthesis of natural products.</title>
        <authorList>
            <person name="Wang X."/>
            <person name="Zhang X."/>
            <person name="Liu L."/>
            <person name="Xiang M."/>
            <person name="Wang W."/>
            <person name="Sun X."/>
            <person name="Che Y."/>
            <person name="Guo L."/>
            <person name="Liu G."/>
            <person name="Guo L."/>
            <person name="Wang C."/>
            <person name="Yin W.B."/>
            <person name="Stadler M."/>
            <person name="Zhang X."/>
            <person name="Liu X."/>
        </authorList>
    </citation>
    <scope>NUCLEOTIDE SEQUENCE [LARGE SCALE GENOMIC DNA]</scope>
    <source>
        <strain evidence="3">W106-1 / CGMCC3.15140</strain>
    </source>
</reference>
<feature type="region of interest" description="Disordered" evidence="1">
    <location>
        <begin position="140"/>
        <end position="193"/>
    </location>
</feature>
<dbReference type="KEGG" id="pfy:PFICI_08158"/>
<gene>
    <name evidence="2" type="ORF">PFICI_08158</name>
</gene>
<protein>
    <recommendedName>
        <fullName evidence="4">Transcription factor domain-containing protein</fullName>
    </recommendedName>
</protein>
<evidence type="ECO:0000313" key="3">
    <source>
        <dbReference type="Proteomes" id="UP000030651"/>
    </source>
</evidence>